<organism evidence="1 2">
    <name type="scientific">Mytilus coruscus</name>
    <name type="common">Sea mussel</name>
    <dbReference type="NCBI Taxonomy" id="42192"/>
    <lineage>
        <taxon>Eukaryota</taxon>
        <taxon>Metazoa</taxon>
        <taxon>Spiralia</taxon>
        <taxon>Lophotrochozoa</taxon>
        <taxon>Mollusca</taxon>
        <taxon>Bivalvia</taxon>
        <taxon>Autobranchia</taxon>
        <taxon>Pteriomorphia</taxon>
        <taxon>Mytilida</taxon>
        <taxon>Mytiloidea</taxon>
        <taxon>Mytilidae</taxon>
        <taxon>Mytilinae</taxon>
        <taxon>Mytilus</taxon>
    </lineage>
</organism>
<reference evidence="1 2" key="1">
    <citation type="submission" date="2020-06" db="EMBL/GenBank/DDBJ databases">
        <authorList>
            <person name="Li R."/>
            <person name="Bekaert M."/>
        </authorList>
    </citation>
    <scope>NUCLEOTIDE SEQUENCE [LARGE SCALE GENOMIC DNA]</scope>
    <source>
        <strain evidence="2">wild</strain>
    </source>
</reference>
<proteinExistence type="predicted"/>
<dbReference type="AlphaFoldDB" id="A0A6J7ZUN3"/>
<accession>A0A6J7ZUN3</accession>
<keyword evidence="2" id="KW-1185">Reference proteome</keyword>
<protein>
    <submittedName>
        <fullName evidence="1">Uncharacterized protein</fullName>
    </submittedName>
</protein>
<name>A0A6J7ZUN3_MYTCO</name>
<dbReference type="Proteomes" id="UP000507470">
    <property type="component" value="Unassembled WGS sequence"/>
</dbReference>
<sequence>MPMEIYLESENSRTGIYTVGRQKYSPLLYQSFGEGMIISNDVFGLTIRQFERMYKACLERRKTQEQWILNLRYSDKFSNEYLEYLKNCTDCNKDVFPWLEDDSREKYLYKKLVKTVGTEKDIRMRKRLFIIQDMIYTTCVDDGIRISSESSAKGLDLPGSDIDIMLINSDYSVIQNISYINHPIQRTTFIKYGRIGGLMKTLFPLDNENHRLLSTERESSFIMLDVLVYKTNRSISLETNKTLSFYYEKLAFTKSLRKSESNTFIICACKFYHAVISQSVAQLLPSPNTIGNQCNIRKCYHIHLQTGLKTDTVTGWLLYASYYYVTGQFNITIRLTDCVLSKCSPDMFFIDCYLFHQKRINNYRRTVHSTMTLNERIAIATTQHIEYVMHLSLIPEELRMEVENTPICIQPVVVSHCLKFLCYNHLGDFSNRRKSLRDLLSTVTASYVTNTVSNSLTILGVCYDISGDKDRAYQCYDEALQCPSYVCSSAEARKSKLFEI</sequence>
<dbReference type="OrthoDB" id="5950246at2759"/>
<dbReference type="EMBL" id="CACVKT020000158">
    <property type="protein sequence ID" value="CAC5356548.1"/>
    <property type="molecule type" value="Genomic_DNA"/>
</dbReference>
<evidence type="ECO:0000313" key="1">
    <source>
        <dbReference type="EMBL" id="CAC5356548.1"/>
    </source>
</evidence>
<evidence type="ECO:0000313" key="2">
    <source>
        <dbReference type="Proteomes" id="UP000507470"/>
    </source>
</evidence>
<gene>
    <name evidence="1" type="ORF">MCOR_645</name>
</gene>